<dbReference type="AlphaFoldDB" id="A0A7W4IAF2"/>
<dbReference type="GO" id="GO:0003700">
    <property type="term" value="F:DNA-binding transcription factor activity"/>
    <property type="evidence" value="ECO:0007669"/>
    <property type="project" value="InterPro"/>
</dbReference>
<evidence type="ECO:0000313" key="5">
    <source>
        <dbReference type="EMBL" id="MBB2159235.1"/>
    </source>
</evidence>
<evidence type="ECO:0000259" key="4">
    <source>
        <dbReference type="PROSITE" id="PS50949"/>
    </source>
</evidence>
<dbReference type="PANTHER" id="PTHR43537">
    <property type="entry name" value="TRANSCRIPTIONAL REGULATOR, GNTR FAMILY"/>
    <property type="match status" value="1"/>
</dbReference>
<dbReference type="PANTHER" id="PTHR43537:SF41">
    <property type="entry name" value="TRANSCRIPTIONAL REGULATORY PROTEIN"/>
    <property type="match status" value="1"/>
</dbReference>
<evidence type="ECO:0000313" key="6">
    <source>
        <dbReference type="Proteomes" id="UP000589085"/>
    </source>
</evidence>
<evidence type="ECO:0000256" key="3">
    <source>
        <dbReference type="ARBA" id="ARBA00023163"/>
    </source>
</evidence>
<dbReference type="InterPro" id="IPR000524">
    <property type="entry name" value="Tscrpt_reg_HTH_GntR"/>
</dbReference>
<dbReference type="PROSITE" id="PS50949">
    <property type="entry name" value="HTH_GNTR"/>
    <property type="match status" value="1"/>
</dbReference>
<name>A0A7W4IAF2_9PROT</name>
<dbReference type="CDD" id="cd07377">
    <property type="entry name" value="WHTH_GntR"/>
    <property type="match status" value="1"/>
</dbReference>
<evidence type="ECO:0000256" key="2">
    <source>
        <dbReference type="ARBA" id="ARBA00023125"/>
    </source>
</evidence>
<dbReference type="InterPro" id="IPR011711">
    <property type="entry name" value="GntR_C"/>
</dbReference>
<keyword evidence="2" id="KW-0238">DNA-binding</keyword>
<feature type="domain" description="HTH gntR-type" evidence="4">
    <location>
        <begin position="16"/>
        <end position="83"/>
    </location>
</feature>
<dbReference type="InterPro" id="IPR036388">
    <property type="entry name" value="WH-like_DNA-bd_sf"/>
</dbReference>
<proteinExistence type="predicted"/>
<dbReference type="Pfam" id="PF07729">
    <property type="entry name" value="FCD"/>
    <property type="match status" value="1"/>
</dbReference>
<keyword evidence="1" id="KW-0805">Transcription regulation</keyword>
<reference evidence="5 6" key="1">
    <citation type="submission" date="2020-04" db="EMBL/GenBank/DDBJ databases">
        <title>Description of novel Gluconacetobacter.</title>
        <authorList>
            <person name="Sombolestani A."/>
        </authorList>
    </citation>
    <scope>NUCLEOTIDE SEQUENCE [LARGE SCALE GENOMIC DNA]</scope>
    <source>
        <strain evidence="5 6">LMG 19747</strain>
    </source>
</reference>
<dbReference type="SUPFAM" id="SSF46785">
    <property type="entry name" value="Winged helix' DNA-binding domain"/>
    <property type="match status" value="1"/>
</dbReference>
<dbReference type="Gene3D" id="1.20.120.530">
    <property type="entry name" value="GntR ligand-binding domain-like"/>
    <property type="match status" value="1"/>
</dbReference>
<dbReference type="SMART" id="SM00345">
    <property type="entry name" value="HTH_GNTR"/>
    <property type="match status" value="1"/>
</dbReference>
<dbReference type="Gene3D" id="1.10.10.10">
    <property type="entry name" value="Winged helix-like DNA-binding domain superfamily/Winged helix DNA-binding domain"/>
    <property type="match status" value="1"/>
</dbReference>
<dbReference type="InterPro" id="IPR036390">
    <property type="entry name" value="WH_DNA-bd_sf"/>
</dbReference>
<organism evidence="5 6">
    <name type="scientific">Gluconacetobacter sacchari</name>
    <dbReference type="NCBI Taxonomy" id="92759"/>
    <lineage>
        <taxon>Bacteria</taxon>
        <taxon>Pseudomonadati</taxon>
        <taxon>Pseudomonadota</taxon>
        <taxon>Alphaproteobacteria</taxon>
        <taxon>Acetobacterales</taxon>
        <taxon>Acetobacteraceae</taxon>
        <taxon>Gluconacetobacter</taxon>
    </lineage>
</organism>
<dbReference type="Proteomes" id="UP000589085">
    <property type="component" value="Unassembled WGS sequence"/>
</dbReference>
<dbReference type="InterPro" id="IPR008920">
    <property type="entry name" value="TF_FadR/GntR_C"/>
</dbReference>
<protein>
    <submittedName>
        <fullName evidence="5">GntR family transcriptional regulator</fullName>
    </submittedName>
</protein>
<comment type="caution">
    <text evidence="5">The sequence shown here is derived from an EMBL/GenBank/DDBJ whole genome shotgun (WGS) entry which is preliminary data.</text>
</comment>
<evidence type="ECO:0000256" key="1">
    <source>
        <dbReference type="ARBA" id="ARBA00023015"/>
    </source>
</evidence>
<gene>
    <name evidence="5" type="ORF">HLH48_03425</name>
</gene>
<accession>A0A7W4IAF2</accession>
<dbReference type="RefSeq" id="WP_182996110.1">
    <property type="nucleotide sequence ID" value="NZ_JABEQJ010000003.1"/>
</dbReference>
<sequence>MLPESIFMSARQDARGLASERVGDALREAILGGVLVDGQSLPQSELASGFGVSTIPVREALKQLEVEGLVLFQQNRGATVTGLSEDDIIDFSEIRAALEDMAAVRAVRRMTRVDLARIEDAYEAFVAGTSEQPEGMARSGALNWAFHGAIYQAAGRPRLLDMIEGVHRRVDRYIRAHLEIAGRKAETDAEHLALLEACRRRDEAAIGTLTRQHILDAARISLDVIRKNRAGRRG</sequence>
<dbReference type="Pfam" id="PF00392">
    <property type="entry name" value="GntR"/>
    <property type="match status" value="1"/>
</dbReference>
<dbReference type="SMART" id="SM00895">
    <property type="entry name" value="FCD"/>
    <property type="match status" value="1"/>
</dbReference>
<keyword evidence="3" id="KW-0804">Transcription</keyword>
<dbReference type="SUPFAM" id="SSF48008">
    <property type="entry name" value="GntR ligand-binding domain-like"/>
    <property type="match status" value="1"/>
</dbReference>
<dbReference type="EMBL" id="JABEQJ010000003">
    <property type="protein sequence ID" value="MBB2159235.1"/>
    <property type="molecule type" value="Genomic_DNA"/>
</dbReference>
<dbReference type="GO" id="GO:0003677">
    <property type="term" value="F:DNA binding"/>
    <property type="evidence" value="ECO:0007669"/>
    <property type="project" value="UniProtKB-KW"/>
</dbReference>